<comment type="caution">
    <text evidence="1">The sequence shown here is derived from an EMBL/GenBank/DDBJ whole genome shotgun (WGS) entry which is preliminary data.</text>
</comment>
<organism evidence="1 2">
    <name type="scientific">Paractinoplanes deccanensis</name>
    <dbReference type="NCBI Taxonomy" id="113561"/>
    <lineage>
        <taxon>Bacteria</taxon>
        <taxon>Bacillati</taxon>
        <taxon>Actinomycetota</taxon>
        <taxon>Actinomycetes</taxon>
        <taxon>Micromonosporales</taxon>
        <taxon>Micromonosporaceae</taxon>
        <taxon>Paractinoplanes</taxon>
    </lineage>
</organism>
<proteinExistence type="predicted"/>
<keyword evidence="2" id="KW-1185">Reference proteome</keyword>
<dbReference type="Proteomes" id="UP000609879">
    <property type="component" value="Unassembled WGS sequence"/>
</dbReference>
<dbReference type="EMBL" id="BOMI01000209">
    <property type="protein sequence ID" value="GID80847.1"/>
    <property type="molecule type" value="Genomic_DNA"/>
</dbReference>
<protein>
    <submittedName>
        <fullName evidence="1">Uncharacterized protein</fullName>
    </submittedName>
</protein>
<evidence type="ECO:0000313" key="2">
    <source>
        <dbReference type="Proteomes" id="UP000609879"/>
    </source>
</evidence>
<evidence type="ECO:0000313" key="1">
    <source>
        <dbReference type="EMBL" id="GID80847.1"/>
    </source>
</evidence>
<name>A0ABQ3YLG5_9ACTN</name>
<accession>A0ABQ3YLG5</accession>
<sequence>MAFRGHANAAVRPPDHARAEKRLGTLPLPADCHDPVSVPENSQTRMASAAELIITGAGRPSWVICSATSVTPAFQPPRRSHADGSTAGPAGRVLVDGGDHGFLEGEHLGTVDFEHDAVAGQAEAVRPGVQPGGEPSRWPVATSMLVSAQRSWKIASRRRLSWARAYPAINAVAPTPGRSYASTTLAHR</sequence>
<reference evidence="1 2" key="1">
    <citation type="submission" date="2021-01" db="EMBL/GenBank/DDBJ databases">
        <title>Whole genome shotgun sequence of Actinoplanes deccanensis NBRC 13994.</title>
        <authorList>
            <person name="Komaki H."/>
            <person name="Tamura T."/>
        </authorList>
    </citation>
    <scope>NUCLEOTIDE SEQUENCE [LARGE SCALE GENOMIC DNA]</scope>
    <source>
        <strain evidence="1 2">NBRC 13994</strain>
    </source>
</reference>
<gene>
    <name evidence="1" type="ORF">Ade02nite_94880</name>
</gene>